<feature type="non-terminal residue" evidence="1">
    <location>
        <position position="57"/>
    </location>
</feature>
<name>A0ACA9MLM7_9GLOM</name>
<dbReference type="Proteomes" id="UP000789920">
    <property type="component" value="Unassembled WGS sequence"/>
</dbReference>
<comment type="caution">
    <text evidence="1">The sequence shown here is derived from an EMBL/GenBank/DDBJ whole genome shotgun (WGS) entry which is preliminary data.</text>
</comment>
<accession>A0ACA9MLM7</accession>
<keyword evidence="2" id="KW-1185">Reference proteome</keyword>
<dbReference type="EMBL" id="CAJVQC010008884">
    <property type="protein sequence ID" value="CAG8597883.1"/>
    <property type="molecule type" value="Genomic_DNA"/>
</dbReference>
<organism evidence="1 2">
    <name type="scientific">Racocetra persica</name>
    <dbReference type="NCBI Taxonomy" id="160502"/>
    <lineage>
        <taxon>Eukaryota</taxon>
        <taxon>Fungi</taxon>
        <taxon>Fungi incertae sedis</taxon>
        <taxon>Mucoromycota</taxon>
        <taxon>Glomeromycotina</taxon>
        <taxon>Glomeromycetes</taxon>
        <taxon>Diversisporales</taxon>
        <taxon>Gigasporaceae</taxon>
        <taxon>Racocetra</taxon>
    </lineage>
</organism>
<evidence type="ECO:0000313" key="2">
    <source>
        <dbReference type="Proteomes" id="UP000789920"/>
    </source>
</evidence>
<proteinExistence type="predicted"/>
<gene>
    <name evidence="1" type="ORF">RPERSI_LOCUS5802</name>
</gene>
<sequence length="57" mass="6943">MQELINTQPELEEFQLNYSTMPKEENLSKLPEAIEIEDEENIWEKFSNNEENYNYSR</sequence>
<evidence type="ECO:0000313" key="1">
    <source>
        <dbReference type="EMBL" id="CAG8597883.1"/>
    </source>
</evidence>
<reference evidence="1" key="1">
    <citation type="submission" date="2021-06" db="EMBL/GenBank/DDBJ databases">
        <authorList>
            <person name="Kallberg Y."/>
            <person name="Tangrot J."/>
            <person name="Rosling A."/>
        </authorList>
    </citation>
    <scope>NUCLEOTIDE SEQUENCE</scope>
    <source>
        <strain evidence="1">MA461A</strain>
    </source>
</reference>
<protein>
    <submittedName>
        <fullName evidence="1">36165_t:CDS:1</fullName>
    </submittedName>
</protein>